<name>A0A8J2NYG8_9HEXA</name>
<keyword evidence="2" id="KW-1185">Reference proteome</keyword>
<dbReference type="EMBL" id="CAJVCH010101409">
    <property type="protein sequence ID" value="CAG7723663.1"/>
    <property type="molecule type" value="Genomic_DNA"/>
</dbReference>
<gene>
    <name evidence="1" type="ORF">AFUS01_LOCUS12736</name>
</gene>
<comment type="caution">
    <text evidence="1">The sequence shown here is derived from an EMBL/GenBank/DDBJ whole genome shotgun (WGS) entry which is preliminary data.</text>
</comment>
<sequence length="181" mass="20612">MERSKDDGKRLVHCLTPEKPHTALLLDHNIKAFLVFVPGPGTRHFHSRFIWVSRRSFLISIKYSIASIPSTVLAQYKHNQKWCPCNNEKYASWESAVLGAEKGQKCYNPKCKTRPPLLGIEIIGTTPVQERPEAICPFQMPCMRAAVVLSAFMGQHGTRLSPLRNRQLPLYSETPHPWTHP</sequence>
<protein>
    <submittedName>
        <fullName evidence="1">Uncharacterized protein</fullName>
    </submittedName>
</protein>
<evidence type="ECO:0000313" key="1">
    <source>
        <dbReference type="EMBL" id="CAG7723663.1"/>
    </source>
</evidence>
<reference evidence="1" key="1">
    <citation type="submission" date="2021-06" db="EMBL/GenBank/DDBJ databases">
        <authorList>
            <person name="Hodson N. C."/>
            <person name="Mongue J. A."/>
            <person name="Jaron S. K."/>
        </authorList>
    </citation>
    <scope>NUCLEOTIDE SEQUENCE</scope>
</reference>
<evidence type="ECO:0000313" key="2">
    <source>
        <dbReference type="Proteomes" id="UP000708208"/>
    </source>
</evidence>
<accession>A0A8J2NYG8</accession>
<dbReference type="Proteomes" id="UP000708208">
    <property type="component" value="Unassembled WGS sequence"/>
</dbReference>
<organism evidence="1 2">
    <name type="scientific">Allacma fusca</name>
    <dbReference type="NCBI Taxonomy" id="39272"/>
    <lineage>
        <taxon>Eukaryota</taxon>
        <taxon>Metazoa</taxon>
        <taxon>Ecdysozoa</taxon>
        <taxon>Arthropoda</taxon>
        <taxon>Hexapoda</taxon>
        <taxon>Collembola</taxon>
        <taxon>Symphypleona</taxon>
        <taxon>Sminthuridae</taxon>
        <taxon>Allacma</taxon>
    </lineage>
</organism>
<dbReference type="AlphaFoldDB" id="A0A8J2NYG8"/>
<proteinExistence type="predicted"/>